<name>A0ABU9L7B2_9FLAO</name>
<organism evidence="2 3">
    <name type="scientific">Lutimonas vermicola</name>
    <dbReference type="NCBI Taxonomy" id="414288"/>
    <lineage>
        <taxon>Bacteria</taxon>
        <taxon>Pseudomonadati</taxon>
        <taxon>Bacteroidota</taxon>
        <taxon>Flavobacteriia</taxon>
        <taxon>Flavobacteriales</taxon>
        <taxon>Flavobacteriaceae</taxon>
        <taxon>Lutimonas</taxon>
    </lineage>
</organism>
<accession>A0ABU9L7B2</accession>
<feature type="region of interest" description="Disordered" evidence="1">
    <location>
        <begin position="36"/>
        <end position="57"/>
    </location>
</feature>
<dbReference type="Proteomes" id="UP001474120">
    <property type="component" value="Unassembled WGS sequence"/>
</dbReference>
<evidence type="ECO:0000313" key="3">
    <source>
        <dbReference type="Proteomes" id="UP001474120"/>
    </source>
</evidence>
<sequence length="57" mass="6127">MKICFFFWKTASQVLTCEAIGSEAIGSEAIGSEAIGSEAMRNDTFSPFDSRSDGPMT</sequence>
<keyword evidence="3" id="KW-1185">Reference proteome</keyword>
<dbReference type="RefSeq" id="WP_342161478.1">
    <property type="nucleotide sequence ID" value="NZ_JBCDNA010000003.1"/>
</dbReference>
<evidence type="ECO:0000256" key="1">
    <source>
        <dbReference type="SAM" id="MobiDB-lite"/>
    </source>
</evidence>
<comment type="caution">
    <text evidence="2">The sequence shown here is derived from an EMBL/GenBank/DDBJ whole genome shotgun (WGS) entry which is preliminary data.</text>
</comment>
<proteinExistence type="predicted"/>
<protein>
    <submittedName>
        <fullName evidence="2">Uncharacterized protein</fullName>
    </submittedName>
</protein>
<gene>
    <name evidence="2" type="ORF">AABB81_15515</name>
</gene>
<reference evidence="2 3" key="1">
    <citation type="submission" date="2024-04" db="EMBL/GenBank/DDBJ databases">
        <title>whole genome sequencing of Lutimonas vermicola strain IMCC1616.</title>
        <authorList>
            <person name="Bae S.S."/>
        </authorList>
    </citation>
    <scope>NUCLEOTIDE SEQUENCE [LARGE SCALE GENOMIC DNA]</scope>
    <source>
        <strain evidence="2 3">IMCC1616</strain>
    </source>
</reference>
<dbReference type="EMBL" id="JBCDNA010000003">
    <property type="protein sequence ID" value="MEL4457315.1"/>
    <property type="molecule type" value="Genomic_DNA"/>
</dbReference>
<evidence type="ECO:0000313" key="2">
    <source>
        <dbReference type="EMBL" id="MEL4457315.1"/>
    </source>
</evidence>